<reference evidence="2" key="1">
    <citation type="submission" date="2011-04" db="EMBL/GenBank/DDBJ databases">
        <title>Evolution of plant cell wall degrading machinery underlies the functional diversity of forest fungi.</title>
        <authorList>
            <consortium name="US DOE Joint Genome Institute (JGI-PGF)"/>
            <person name="Eastwood D.C."/>
            <person name="Floudas D."/>
            <person name="Binder M."/>
            <person name="Majcherczyk A."/>
            <person name="Schneider P."/>
            <person name="Aerts A."/>
            <person name="Asiegbu F.O."/>
            <person name="Baker S.E."/>
            <person name="Barry K."/>
            <person name="Bendiksby M."/>
            <person name="Blumentritt M."/>
            <person name="Coutinho P.M."/>
            <person name="Cullen D."/>
            <person name="Cullen D."/>
            <person name="Gathman A."/>
            <person name="Goodell B."/>
            <person name="Henrissat B."/>
            <person name="Ihrmark K."/>
            <person name="Kauserud H."/>
            <person name="Kohler A."/>
            <person name="LaButti K."/>
            <person name="Lapidus A."/>
            <person name="Lavin J.L."/>
            <person name="Lee Y.-H."/>
            <person name="Lindquist E."/>
            <person name="Lilly W."/>
            <person name="Lucas S."/>
            <person name="Morin E."/>
            <person name="Murat C."/>
            <person name="Oguiza J.A."/>
            <person name="Park J."/>
            <person name="Pisabarro A.G."/>
            <person name="Riley R."/>
            <person name="Rosling A."/>
            <person name="Salamov A."/>
            <person name="Schmidt O."/>
            <person name="Schmutz J."/>
            <person name="Skrede I."/>
            <person name="Stenlid J."/>
            <person name="Wiebenga A."/>
            <person name="Xie X."/>
            <person name="Kues U."/>
            <person name="Hibbett D.S."/>
            <person name="Hoffmeister D."/>
            <person name="Hogberg N."/>
            <person name="Martin F."/>
            <person name="Grigoriev I.V."/>
            <person name="Watkinson S.C."/>
        </authorList>
    </citation>
    <scope>NUCLEOTIDE SEQUENCE</scope>
    <source>
        <strain evidence="2">S7.9</strain>
    </source>
</reference>
<name>F8P4L8_SERL9</name>
<proteinExistence type="predicted"/>
<gene>
    <name evidence="2" type="ORF">SERLADRAFT_440804</name>
</gene>
<accession>F8P4L8</accession>
<dbReference type="HOGENOM" id="CLU_2924135_0_0_1"/>
<dbReference type="KEGG" id="sla:SERLADRAFT_440804"/>
<dbReference type="AlphaFoldDB" id="F8P4L8"/>
<sequence>MPPYWPFEAQQGDSPQPLRLHTPPGALHPQFPATYNSSPRHNSGVRYHAGKLIGSMDKCQK</sequence>
<dbReference type="Proteomes" id="UP000008064">
    <property type="component" value="Unassembled WGS sequence"/>
</dbReference>
<protein>
    <submittedName>
        <fullName evidence="2">Uncharacterized protein</fullName>
    </submittedName>
</protein>
<dbReference type="GeneID" id="18815437"/>
<evidence type="ECO:0000313" key="2">
    <source>
        <dbReference type="EMBL" id="EGO21555.1"/>
    </source>
</evidence>
<dbReference type="EMBL" id="GL945438">
    <property type="protein sequence ID" value="EGO21555.1"/>
    <property type="molecule type" value="Genomic_DNA"/>
</dbReference>
<evidence type="ECO:0000256" key="1">
    <source>
        <dbReference type="SAM" id="MobiDB-lite"/>
    </source>
</evidence>
<feature type="region of interest" description="Disordered" evidence="1">
    <location>
        <begin position="1"/>
        <end position="45"/>
    </location>
</feature>
<dbReference type="RefSeq" id="XP_007321341.1">
    <property type="nucleotide sequence ID" value="XM_007321279.1"/>
</dbReference>
<organism>
    <name type="scientific">Serpula lacrymans var. lacrymans (strain S7.9)</name>
    <name type="common">Dry rot fungus</name>
    <dbReference type="NCBI Taxonomy" id="578457"/>
    <lineage>
        <taxon>Eukaryota</taxon>
        <taxon>Fungi</taxon>
        <taxon>Dikarya</taxon>
        <taxon>Basidiomycota</taxon>
        <taxon>Agaricomycotina</taxon>
        <taxon>Agaricomycetes</taxon>
        <taxon>Agaricomycetidae</taxon>
        <taxon>Boletales</taxon>
        <taxon>Coniophorineae</taxon>
        <taxon>Serpulaceae</taxon>
        <taxon>Serpula</taxon>
    </lineage>
</organism>